<gene>
    <name evidence="10" type="primary">exbB_1</name>
    <name evidence="10" type="ORF">PDESU_00193</name>
</gene>
<evidence type="ECO:0000313" key="10">
    <source>
        <dbReference type="EMBL" id="VGO11648.1"/>
    </source>
</evidence>
<keyword evidence="5 7" id="KW-0472">Membrane</keyword>
<accession>A0A6C2TVH8</accession>
<name>A0A6C2TVH8_PONDE</name>
<evidence type="ECO:0000256" key="4">
    <source>
        <dbReference type="ARBA" id="ARBA00022989"/>
    </source>
</evidence>
<comment type="subcellular location">
    <subcellularLocation>
        <location evidence="1">Cell membrane</location>
        <topology evidence="1">Multi-pass membrane protein</topology>
    </subcellularLocation>
    <subcellularLocation>
        <location evidence="6">Membrane</location>
        <topology evidence="6">Multi-pass membrane protein</topology>
    </subcellularLocation>
</comment>
<sequence>MTKKIIKLAFCLSLVAAPIAFAQEAAEAAPEEAAVANVQQTTLWQMIKQGGWAMWPLGLMSVGMVYFIVQNGLALREKVLLRPDLIPEFIQLMKDKKIVEAHSLCKENETLFTYVFQAGLERCSTTREINFGKVKEGIDEASTEEITSYMKPIDYLSIIGATAPMLGLLGTVSGMIKAFQTIGSQGMGKPEALAGNIGEALVTTATGLLIAIPSMLSYYYFRNSFIKTTATLGRNIGGLLDTLETGELPLGFEEHAG</sequence>
<keyword evidence="6" id="KW-0813">Transport</keyword>
<dbReference type="PANTHER" id="PTHR30625">
    <property type="entry name" value="PROTEIN TOLQ"/>
    <property type="match status" value="1"/>
</dbReference>
<evidence type="ECO:0000256" key="6">
    <source>
        <dbReference type="RuleBase" id="RU004057"/>
    </source>
</evidence>
<dbReference type="AlphaFoldDB" id="A0A6C2TVH8"/>
<reference evidence="10 11" key="1">
    <citation type="submission" date="2019-04" db="EMBL/GenBank/DDBJ databases">
        <authorList>
            <person name="Van Vliet M D."/>
        </authorList>
    </citation>
    <scope>NUCLEOTIDE SEQUENCE [LARGE SCALE GENOMIC DNA]</scope>
    <source>
        <strain evidence="10 11">F1</strain>
    </source>
</reference>
<dbReference type="GO" id="GO:0005886">
    <property type="term" value="C:plasma membrane"/>
    <property type="evidence" value="ECO:0007669"/>
    <property type="project" value="UniProtKB-SubCell"/>
</dbReference>
<evidence type="ECO:0000256" key="2">
    <source>
        <dbReference type="ARBA" id="ARBA00022475"/>
    </source>
</evidence>
<comment type="similarity">
    <text evidence="6">Belongs to the exbB/tolQ family.</text>
</comment>
<keyword evidence="3 7" id="KW-0812">Transmembrane</keyword>
<evidence type="ECO:0000256" key="5">
    <source>
        <dbReference type="ARBA" id="ARBA00023136"/>
    </source>
</evidence>
<keyword evidence="6" id="KW-0653">Protein transport</keyword>
<feature type="chain" id="PRO_5025458496" evidence="8">
    <location>
        <begin position="23"/>
        <end position="257"/>
    </location>
</feature>
<dbReference type="Pfam" id="PF01618">
    <property type="entry name" value="MotA_ExbB"/>
    <property type="match status" value="1"/>
</dbReference>
<evidence type="ECO:0000256" key="1">
    <source>
        <dbReference type="ARBA" id="ARBA00004651"/>
    </source>
</evidence>
<keyword evidence="4 7" id="KW-1133">Transmembrane helix</keyword>
<evidence type="ECO:0000256" key="7">
    <source>
        <dbReference type="SAM" id="Phobius"/>
    </source>
</evidence>
<dbReference type="Proteomes" id="UP000366872">
    <property type="component" value="Unassembled WGS sequence"/>
</dbReference>
<dbReference type="PANTHER" id="PTHR30625:SF17">
    <property type="entry name" value="TOLQ-RELATED"/>
    <property type="match status" value="1"/>
</dbReference>
<dbReference type="InterPro" id="IPR002898">
    <property type="entry name" value="MotA_ExbB_proton_chnl"/>
</dbReference>
<keyword evidence="11" id="KW-1185">Reference proteome</keyword>
<feature type="transmembrane region" description="Helical" evidence="7">
    <location>
        <begin position="52"/>
        <end position="69"/>
    </location>
</feature>
<protein>
    <submittedName>
        <fullName evidence="10">Biopolymer transport protein ExbB</fullName>
    </submittedName>
</protein>
<feature type="transmembrane region" description="Helical" evidence="7">
    <location>
        <begin position="200"/>
        <end position="221"/>
    </location>
</feature>
<keyword evidence="8" id="KW-0732">Signal</keyword>
<evidence type="ECO:0000256" key="3">
    <source>
        <dbReference type="ARBA" id="ARBA00022692"/>
    </source>
</evidence>
<dbReference type="GO" id="GO:0017038">
    <property type="term" value="P:protein import"/>
    <property type="evidence" value="ECO:0007669"/>
    <property type="project" value="TreeGrafter"/>
</dbReference>
<organism evidence="10 11">
    <name type="scientific">Pontiella desulfatans</name>
    <dbReference type="NCBI Taxonomy" id="2750659"/>
    <lineage>
        <taxon>Bacteria</taxon>
        <taxon>Pseudomonadati</taxon>
        <taxon>Kiritimatiellota</taxon>
        <taxon>Kiritimatiellia</taxon>
        <taxon>Kiritimatiellales</taxon>
        <taxon>Pontiellaceae</taxon>
        <taxon>Pontiella</taxon>
    </lineage>
</organism>
<feature type="signal peptide" evidence="8">
    <location>
        <begin position="1"/>
        <end position="22"/>
    </location>
</feature>
<dbReference type="InterPro" id="IPR050790">
    <property type="entry name" value="ExbB/TolQ_transport"/>
</dbReference>
<dbReference type="RefSeq" id="WP_136077391.1">
    <property type="nucleotide sequence ID" value="NZ_CAAHFG010000001.1"/>
</dbReference>
<dbReference type="EMBL" id="CAAHFG010000001">
    <property type="protein sequence ID" value="VGO11648.1"/>
    <property type="molecule type" value="Genomic_DNA"/>
</dbReference>
<feature type="transmembrane region" description="Helical" evidence="7">
    <location>
        <begin position="155"/>
        <end position="180"/>
    </location>
</feature>
<feature type="domain" description="MotA/TolQ/ExbB proton channel" evidence="9">
    <location>
        <begin position="110"/>
        <end position="225"/>
    </location>
</feature>
<evidence type="ECO:0000313" key="11">
    <source>
        <dbReference type="Proteomes" id="UP000366872"/>
    </source>
</evidence>
<evidence type="ECO:0000259" key="9">
    <source>
        <dbReference type="Pfam" id="PF01618"/>
    </source>
</evidence>
<proteinExistence type="inferred from homology"/>
<evidence type="ECO:0000256" key="8">
    <source>
        <dbReference type="SAM" id="SignalP"/>
    </source>
</evidence>
<keyword evidence="2" id="KW-1003">Cell membrane</keyword>